<dbReference type="InterPro" id="IPR045226">
    <property type="entry name" value="Dsc3"/>
</dbReference>
<dbReference type="GO" id="GO:0005783">
    <property type="term" value="C:endoplasmic reticulum"/>
    <property type="evidence" value="ECO:0007669"/>
    <property type="project" value="TreeGrafter"/>
</dbReference>
<evidence type="ECO:0000256" key="2">
    <source>
        <dbReference type="SAM" id="Phobius"/>
    </source>
</evidence>
<dbReference type="Proteomes" id="UP000799772">
    <property type="component" value="Unassembled WGS sequence"/>
</dbReference>
<dbReference type="PANTHER" id="PTHR28049">
    <property type="entry name" value="TRANSMEMBRANE PROTEIN YOR223W"/>
    <property type="match status" value="1"/>
</dbReference>
<feature type="region of interest" description="Disordered" evidence="1">
    <location>
        <begin position="81"/>
        <end position="102"/>
    </location>
</feature>
<dbReference type="InterPro" id="IPR029071">
    <property type="entry name" value="Ubiquitin-like_domsf"/>
</dbReference>
<dbReference type="Gene3D" id="3.10.20.90">
    <property type="entry name" value="Phosphatidylinositol 3-kinase Catalytic Subunit, Chain A, domain 1"/>
    <property type="match status" value="1"/>
</dbReference>
<dbReference type="InterPro" id="IPR019413">
    <property type="entry name" value="Dsc3_ub-like_dom"/>
</dbReference>
<dbReference type="SUPFAM" id="SSF54236">
    <property type="entry name" value="Ubiquitin-like"/>
    <property type="match status" value="1"/>
</dbReference>
<dbReference type="EMBL" id="ML978129">
    <property type="protein sequence ID" value="KAF2096716.1"/>
    <property type="molecule type" value="Genomic_DNA"/>
</dbReference>
<feature type="region of interest" description="Disordered" evidence="1">
    <location>
        <begin position="134"/>
        <end position="166"/>
    </location>
</feature>
<reference evidence="4" key="1">
    <citation type="journal article" date="2020" name="Stud. Mycol.">
        <title>101 Dothideomycetes genomes: a test case for predicting lifestyles and emergence of pathogens.</title>
        <authorList>
            <person name="Haridas S."/>
            <person name="Albert R."/>
            <person name="Binder M."/>
            <person name="Bloem J."/>
            <person name="Labutti K."/>
            <person name="Salamov A."/>
            <person name="Andreopoulos B."/>
            <person name="Baker S."/>
            <person name="Barry K."/>
            <person name="Bills G."/>
            <person name="Bluhm B."/>
            <person name="Cannon C."/>
            <person name="Castanera R."/>
            <person name="Culley D."/>
            <person name="Daum C."/>
            <person name="Ezra D."/>
            <person name="Gonzalez J."/>
            <person name="Henrissat B."/>
            <person name="Kuo A."/>
            <person name="Liang C."/>
            <person name="Lipzen A."/>
            <person name="Lutzoni F."/>
            <person name="Magnuson J."/>
            <person name="Mondo S."/>
            <person name="Nolan M."/>
            <person name="Ohm R."/>
            <person name="Pangilinan J."/>
            <person name="Park H.-J."/>
            <person name="Ramirez L."/>
            <person name="Alfaro M."/>
            <person name="Sun H."/>
            <person name="Tritt A."/>
            <person name="Yoshinaga Y."/>
            <person name="Zwiers L.-H."/>
            <person name="Turgeon B."/>
            <person name="Goodwin S."/>
            <person name="Spatafora J."/>
            <person name="Crous P."/>
            <person name="Grigoriev I."/>
        </authorList>
    </citation>
    <scope>NUCLEOTIDE SEQUENCE</scope>
    <source>
        <strain evidence="4">CBS 133067</strain>
    </source>
</reference>
<name>A0A9P4M3H2_9PEZI</name>
<gene>
    <name evidence="4" type="ORF">NA57DRAFT_41979</name>
</gene>
<dbReference type="InterPro" id="IPR025390">
    <property type="entry name" value="Dsc3_C"/>
</dbReference>
<keyword evidence="5" id="KW-1185">Reference proteome</keyword>
<dbReference type="AlphaFoldDB" id="A0A9P4M3H2"/>
<dbReference type="InterPro" id="IPR000626">
    <property type="entry name" value="Ubiquitin-like_dom"/>
</dbReference>
<protein>
    <recommendedName>
        <fullName evidence="3">Ubiquitin-like domain-containing protein</fullName>
    </recommendedName>
</protein>
<organism evidence="4 5">
    <name type="scientific">Rhizodiscina lignyota</name>
    <dbReference type="NCBI Taxonomy" id="1504668"/>
    <lineage>
        <taxon>Eukaryota</taxon>
        <taxon>Fungi</taxon>
        <taxon>Dikarya</taxon>
        <taxon>Ascomycota</taxon>
        <taxon>Pezizomycotina</taxon>
        <taxon>Dothideomycetes</taxon>
        <taxon>Pleosporomycetidae</taxon>
        <taxon>Aulographales</taxon>
        <taxon>Rhizodiscinaceae</taxon>
        <taxon>Rhizodiscina</taxon>
    </lineage>
</organism>
<feature type="compositionally biased region" description="Basic and acidic residues" evidence="1">
    <location>
        <begin position="150"/>
        <end position="159"/>
    </location>
</feature>
<evidence type="ECO:0000256" key="1">
    <source>
        <dbReference type="SAM" id="MobiDB-lite"/>
    </source>
</evidence>
<dbReference type="GO" id="GO:0044695">
    <property type="term" value="C:Dsc E3 ubiquitin ligase complex"/>
    <property type="evidence" value="ECO:0007669"/>
    <property type="project" value="InterPro"/>
</dbReference>
<proteinExistence type="predicted"/>
<dbReference type="PROSITE" id="PS50053">
    <property type="entry name" value="UBIQUITIN_2"/>
    <property type="match status" value="1"/>
</dbReference>
<evidence type="ECO:0000313" key="4">
    <source>
        <dbReference type="EMBL" id="KAF2096716.1"/>
    </source>
</evidence>
<keyword evidence="2" id="KW-0472">Membrane</keyword>
<keyword evidence="2" id="KW-1133">Transmembrane helix</keyword>
<dbReference type="PANTHER" id="PTHR28049:SF1">
    <property type="entry name" value="DSC E3 UBIQUITIN LIGASE COMPLEX SUBUNIT 3"/>
    <property type="match status" value="1"/>
</dbReference>
<dbReference type="Pfam" id="PF13373">
    <property type="entry name" value="Dsc3_C"/>
    <property type="match status" value="1"/>
</dbReference>
<comment type="caution">
    <text evidence="4">The sequence shown here is derived from an EMBL/GenBank/DDBJ whole genome shotgun (WGS) entry which is preliminary data.</text>
</comment>
<accession>A0A9P4M3H2</accession>
<evidence type="ECO:0000259" key="3">
    <source>
        <dbReference type="PROSITE" id="PS50053"/>
    </source>
</evidence>
<feature type="domain" description="Ubiquitin-like" evidence="3">
    <location>
        <begin position="9"/>
        <end position="70"/>
    </location>
</feature>
<keyword evidence="2" id="KW-0812">Transmembrane</keyword>
<dbReference type="OrthoDB" id="2556122at2759"/>
<feature type="transmembrane region" description="Helical" evidence="2">
    <location>
        <begin position="278"/>
        <end position="295"/>
    </location>
</feature>
<feature type="transmembrane region" description="Helical" evidence="2">
    <location>
        <begin position="247"/>
        <end position="266"/>
    </location>
</feature>
<sequence>MDAPPDEVLELIVRFTASIGDVTLTIDAPRRTTGLSLKQLIRKQLPVAYTSRRLRLIYAGKVLPDTESLSASLNLSFHKSNRDLNQNGAKGKQPVRGSTSPPPIKLYIHCSIGDALSEKELADESTAAKAAEQGLLTPAQSASIPIDNARSTDDGERDTSTSSAPRGFDRLLTTGFTATEVAALRTQFLAILSHTHTPDDMPTGTALLALEDRWLDNDTNNGGGSNGIGEADGEAWGVDDGRTLDDFLWGNVFGFFWPLGAIVWGFREEGVWTRRRQIAVFTGILINLVFGFARLTS</sequence>
<evidence type="ECO:0000313" key="5">
    <source>
        <dbReference type="Proteomes" id="UP000799772"/>
    </source>
</evidence>
<dbReference type="CDD" id="cd17039">
    <property type="entry name" value="Ubl_ubiquitin_like"/>
    <property type="match status" value="1"/>
</dbReference>
<dbReference type="Pfam" id="PF10302">
    <property type="entry name" value="Dsc3_N"/>
    <property type="match status" value="1"/>
</dbReference>